<sequence length="1028" mass="113281">NIDAFVELFSGNFYRIRSAFAFGAKRIAGLLECSKEELISEVNKFFMNTWRQHGAGHRPDAPSPNLWNIQNLDNTESEGSENFGNHAGQKMHGYEVDLSVSPQGITSHSVSSVNQHAHNRTGSLSANSAQTQMQKTYVSQYSSRVAECIERSISSSGHVSSDRGQRASRPDNLVNEYEGSGRSQFARTRSSPDLSDTPADVSSRRRNKMPETAKSQLSSARSEHTSRKKNWVSEMAGNRSGKSSSNDLSSIRHRSSNQDFDLTTDSICTSNSYHEDTDSVVLEMQQEEQDLINMMAASRVGNLNAQVQLPMNMPSAPLPFPSSSSVVASMGYLQRNLAGMLPENIPLMKPPWGSVIQFPHDLDSSQMPSYYPNAGLVSNPEEFVESGNESSSITEAEPDDVEHGFWQDQDNGSIRMSIAGDRNIQMLHSDDKTVSSTAALNSSSLRVDNSSGSFLRGQHKFVRDNRGFVKDSDDALRYHNNRGQDTYTTDRNMNSRFMATTPASSSRSKSSSESSWDGSSMKVSRLARDKHGRKVTSNAVPSPHAKSKNGWQYEDSSSDHVSVSAEDDNREWIPLSTIGTDVVERSTGSSSLGPVETHAHHSSGYEPMQTNSSDSVVPVTPVLVSAGSRPRTEDDHGVMPFAFYPTGPPVPFLAMLPVYPYDSGNSNGSTSQLDNGRLENGHINPSDHKLGSREDLQQPDAHINTSSMEFPSFEQPEGHKSDILNSDLASHWQNLQFGRFCQNTRYHGPLMYSSPVVIPPVYLQGHFPWDGPGRPLLANMNLLTQIMNYGPQLVPMAPLQPSQSRSSSAYRRYGDEVPRYRGGTGTYLPNPVSFRDRQYPSTRHHRGGYGYERRDHGDREGSWINSKSRAAGRSHGRNQAEKSSSRSEWLSVADNRPDKSWDSYRREPVASYQNQNSSFTSTNIQGSANMAYGMYQLPAVNSNGVNAVGPTVPSVMMLYSYDPGASYASSSEQLEFGSLGPVHLSHKGEVTQDMDGGPVRDSFDQRQGAYEQGSAHSSPDQPSSPHVH</sequence>
<feature type="compositionally biased region" description="Low complexity" evidence="1">
    <location>
        <begin position="504"/>
        <end position="520"/>
    </location>
</feature>
<evidence type="ECO:0000313" key="3">
    <source>
        <dbReference type="EMBL" id="MQL69070.1"/>
    </source>
</evidence>
<feature type="compositionally biased region" description="Polar residues" evidence="1">
    <location>
        <begin position="1014"/>
        <end position="1028"/>
    </location>
</feature>
<feature type="compositionally biased region" description="Polar residues" evidence="1">
    <location>
        <begin position="240"/>
        <end position="249"/>
    </location>
</feature>
<feature type="compositionally biased region" description="Basic and acidic residues" evidence="1">
    <location>
        <begin position="676"/>
        <end position="693"/>
    </location>
</feature>
<reference evidence="3" key="1">
    <citation type="submission" date="2017-07" db="EMBL/GenBank/DDBJ databases">
        <title>Taro Niue Genome Assembly and Annotation.</title>
        <authorList>
            <person name="Atibalentja N."/>
            <person name="Keating K."/>
            <person name="Fields C.J."/>
        </authorList>
    </citation>
    <scope>NUCLEOTIDE SEQUENCE</scope>
    <source>
        <strain evidence="3">Niue_2</strain>
        <tissue evidence="3">Leaf</tissue>
    </source>
</reference>
<dbReference type="PANTHER" id="PTHR45979">
    <property type="entry name" value="PAP/OAS1 SUBSTRATE-BINDING DOMAIN SUPERFAMILY"/>
    <property type="match status" value="1"/>
</dbReference>
<feature type="compositionally biased region" description="Polar residues" evidence="1">
    <location>
        <begin position="65"/>
        <end position="74"/>
    </location>
</feature>
<feature type="compositionally biased region" description="Basic and acidic residues" evidence="1">
    <location>
        <begin position="160"/>
        <end position="169"/>
    </location>
</feature>
<organism evidence="3 4">
    <name type="scientific">Colocasia esculenta</name>
    <name type="common">Wild taro</name>
    <name type="synonym">Arum esculentum</name>
    <dbReference type="NCBI Taxonomy" id="4460"/>
    <lineage>
        <taxon>Eukaryota</taxon>
        <taxon>Viridiplantae</taxon>
        <taxon>Streptophyta</taxon>
        <taxon>Embryophyta</taxon>
        <taxon>Tracheophyta</taxon>
        <taxon>Spermatophyta</taxon>
        <taxon>Magnoliopsida</taxon>
        <taxon>Liliopsida</taxon>
        <taxon>Araceae</taxon>
        <taxon>Aroideae</taxon>
        <taxon>Colocasieae</taxon>
        <taxon>Colocasia</taxon>
    </lineage>
</organism>
<dbReference type="InterPro" id="IPR058921">
    <property type="entry name" value="PAP/OAS1-rel"/>
</dbReference>
<feature type="compositionally biased region" description="Polar residues" evidence="1">
    <location>
        <begin position="181"/>
        <end position="194"/>
    </location>
</feature>
<evidence type="ECO:0000313" key="4">
    <source>
        <dbReference type="Proteomes" id="UP000652761"/>
    </source>
</evidence>
<feature type="compositionally biased region" description="Polar residues" evidence="1">
    <location>
        <begin position="481"/>
        <end position="503"/>
    </location>
</feature>
<dbReference type="Pfam" id="PF26180">
    <property type="entry name" value="PAP-OAS1"/>
    <property type="match status" value="1"/>
</dbReference>
<accession>A0A843TIU8</accession>
<dbReference type="OrthoDB" id="273917at2759"/>
<comment type="caution">
    <text evidence="3">The sequence shown here is derived from an EMBL/GenBank/DDBJ whole genome shotgun (WGS) entry which is preliminary data.</text>
</comment>
<feature type="region of interest" description="Disordered" evidence="1">
    <location>
        <begin position="815"/>
        <end position="902"/>
    </location>
</feature>
<dbReference type="PANTHER" id="PTHR45979:SF30">
    <property type="entry name" value="NUCLEOTIDYLTRANSFERASE"/>
    <property type="match status" value="1"/>
</dbReference>
<proteinExistence type="predicted"/>
<name>A0A843TIU8_COLES</name>
<feature type="compositionally biased region" description="Polar residues" evidence="1">
    <location>
        <begin position="665"/>
        <end position="674"/>
    </location>
</feature>
<protein>
    <recommendedName>
        <fullName evidence="2">PAP/OAS1 substrate-binding-related domain-containing protein</fullName>
    </recommendedName>
</protein>
<evidence type="ECO:0000259" key="2">
    <source>
        <dbReference type="Pfam" id="PF26180"/>
    </source>
</evidence>
<feature type="non-terminal residue" evidence="3">
    <location>
        <position position="1"/>
    </location>
</feature>
<keyword evidence="4" id="KW-1185">Reference proteome</keyword>
<dbReference type="Proteomes" id="UP000652761">
    <property type="component" value="Unassembled WGS sequence"/>
</dbReference>
<feature type="region of interest" description="Disordered" evidence="1">
    <location>
        <begin position="53"/>
        <end position="88"/>
    </location>
</feature>
<feature type="region of interest" description="Disordered" evidence="1">
    <location>
        <begin position="105"/>
        <end position="131"/>
    </location>
</feature>
<feature type="region of interest" description="Disordered" evidence="1">
    <location>
        <begin position="584"/>
        <end position="615"/>
    </location>
</feature>
<dbReference type="AlphaFoldDB" id="A0A843TIU8"/>
<feature type="region of interest" description="Disordered" evidence="1">
    <location>
        <begin position="154"/>
        <end position="274"/>
    </location>
</feature>
<feature type="compositionally biased region" description="Polar residues" evidence="1">
    <location>
        <begin position="257"/>
        <end position="272"/>
    </location>
</feature>
<feature type="region of interest" description="Disordered" evidence="1">
    <location>
        <begin position="665"/>
        <end position="693"/>
    </location>
</feature>
<feature type="compositionally biased region" description="Basic and acidic residues" evidence="1">
    <location>
        <begin position="851"/>
        <end position="861"/>
    </location>
</feature>
<feature type="region of interest" description="Disordered" evidence="1">
    <location>
        <begin position="987"/>
        <end position="1028"/>
    </location>
</feature>
<dbReference type="InterPro" id="IPR058920">
    <property type="entry name" value="PAP-OAS1-bd-rel"/>
</dbReference>
<feature type="region of interest" description="Disordered" evidence="1">
    <location>
        <begin position="478"/>
        <end position="568"/>
    </location>
</feature>
<dbReference type="EMBL" id="NMUH01000028">
    <property type="protein sequence ID" value="MQL69070.1"/>
    <property type="molecule type" value="Genomic_DNA"/>
</dbReference>
<evidence type="ECO:0000256" key="1">
    <source>
        <dbReference type="SAM" id="MobiDB-lite"/>
    </source>
</evidence>
<feature type="domain" description="PAP/OAS1 substrate-binding-related" evidence="2">
    <location>
        <begin position="10"/>
        <end position="50"/>
    </location>
</feature>
<gene>
    <name evidence="3" type="ORF">Taro_001338</name>
</gene>